<dbReference type="Gene3D" id="1.10.10.160">
    <property type="match status" value="1"/>
</dbReference>
<evidence type="ECO:0000256" key="10">
    <source>
        <dbReference type="PROSITE-ProRule" id="PRU00560"/>
    </source>
</evidence>
<dbReference type="InterPro" id="IPR014016">
    <property type="entry name" value="UvrD-like_ATP-bd"/>
</dbReference>
<protein>
    <recommendedName>
        <fullName evidence="8">DNA 3'-5' helicase</fullName>
        <ecNumber evidence="8">5.6.2.4</ecNumber>
    </recommendedName>
</protein>
<dbReference type="EMBL" id="JBHUNF010000001">
    <property type="protein sequence ID" value="MFD2674166.1"/>
    <property type="molecule type" value="Genomic_DNA"/>
</dbReference>
<evidence type="ECO:0000259" key="12">
    <source>
        <dbReference type="PROSITE" id="PS51217"/>
    </source>
</evidence>
<evidence type="ECO:0000256" key="7">
    <source>
        <dbReference type="ARBA" id="ARBA00034617"/>
    </source>
</evidence>
<name>A0ABW5RHQ4_9MICO</name>
<keyword evidence="2 10" id="KW-0547">Nucleotide-binding</keyword>
<dbReference type="PROSITE" id="PS51198">
    <property type="entry name" value="UVRD_HELICASE_ATP_BIND"/>
    <property type="match status" value="1"/>
</dbReference>
<dbReference type="InterPro" id="IPR014017">
    <property type="entry name" value="DNA_helicase_UvrD-like_C"/>
</dbReference>
<comment type="caution">
    <text evidence="13">The sequence shown here is derived from an EMBL/GenBank/DDBJ whole genome shotgun (WGS) entry which is preliminary data.</text>
</comment>
<feature type="domain" description="UvrD-like helicase C-terminal" evidence="12">
    <location>
        <begin position="305"/>
        <end position="550"/>
    </location>
</feature>
<dbReference type="InterPro" id="IPR027417">
    <property type="entry name" value="P-loop_NTPase"/>
</dbReference>
<evidence type="ECO:0000313" key="14">
    <source>
        <dbReference type="Proteomes" id="UP001597453"/>
    </source>
</evidence>
<keyword evidence="3 10" id="KW-0378">Hydrolase</keyword>
<dbReference type="Pfam" id="PF00580">
    <property type="entry name" value="UvrD-helicase"/>
    <property type="match status" value="1"/>
</dbReference>
<keyword evidence="4 10" id="KW-0347">Helicase</keyword>
<evidence type="ECO:0000256" key="1">
    <source>
        <dbReference type="ARBA" id="ARBA00009922"/>
    </source>
</evidence>
<keyword evidence="5 10" id="KW-0067">ATP-binding</keyword>
<dbReference type="GO" id="GO:0004386">
    <property type="term" value="F:helicase activity"/>
    <property type="evidence" value="ECO:0007669"/>
    <property type="project" value="UniProtKB-KW"/>
</dbReference>
<evidence type="ECO:0000256" key="9">
    <source>
        <dbReference type="ARBA" id="ARBA00048988"/>
    </source>
</evidence>
<dbReference type="Proteomes" id="UP001597453">
    <property type="component" value="Unassembled WGS sequence"/>
</dbReference>
<organism evidence="13 14">
    <name type="scientific">Gulosibacter bifidus</name>
    <dbReference type="NCBI Taxonomy" id="272239"/>
    <lineage>
        <taxon>Bacteria</taxon>
        <taxon>Bacillati</taxon>
        <taxon>Actinomycetota</taxon>
        <taxon>Actinomycetes</taxon>
        <taxon>Micrococcales</taxon>
        <taxon>Microbacteriaceae</taxon>
        <taxon>Gulosibacter</taxon>
    </lineage>
</organism>
<sequence>MNQPDIAPDLPRASSPGASLLADLNPQQREAAMALVGPVCILAGPGTGKTHTITRRIAYGVQTGAYAPDRVLALTFTTRAAGQLRGRLQQLGIEGVQARTFHAAALRQLGYFWPQVIGDSMPNIVSAKSAIVAEAGERIGSRIQPAQVRAIAEEIEWRKISELDFETYEQALRSGERHIPTGLSLAQTSALVQAYERVKDERRQLDFEDILLATAGMIEVEPWIAGQIREQYRFFVVDEYQDISPLQHKLLRLWMGKRRELCVVGDPAQTIYSFAGARASFLTDFQREFPEAREIAITGSYRSSLPIIAAANALATQIPHALQLERQGDQATNHAPRPTYTEFSRDIDEAADIASRIREAIGNGERPSTIAVLVRTNAQTAVIEQELQRLGVPFRVPTGKPFFQRPEVRQIIAGLHAAVVAGQDHGPLFQRVSDVLRSRGWTQEPPKEQGPVREAWNAMDAIMRLADDQPAGTTLAQFARDMQRRAQQQHEPQIEAVTLSTMHAAKGLEWDRVFVAGLSEGRMPVVQADSETLIGEERRLLYVAVTRARAHLRCSSARQSGAPSRFLPEFGNRIRHETPTATNRADPAE</sequence>
<feature type="binding site" evidence="10">
    <location>
        <begin position="43"/>
        <end position="50"/>
    </location>
    <ligand>
        <name>ATP</name>
        <dbReference type="ChEBI" id="CHEBI:30616"/>
    </ligand>
</feature>
<evidence type="ECO:0000256" key="4">
    <source>
        <dbReference type="ARBA" id="ARBA00022806"/>
    </source>
</evidence>
<comment type="catalytic activity">
    <reaction evidence="9">
        <text>ATP + H2O = ADP + phosphate + H(+)</text>
        <dbReference type="Rhea" id="RHEA:13065"/>
        <dbReference type="ChEBI" id="CHEBI:15377"/>
        <dbReference type="ChEBI" id="CHEBI:15378"/>
        <dbReference type="ChEBI" id="CHEBI:30616"/>
        <dbReference type="ChEBI" id="CHEBI:43474"/>
        <dbReference type="ChEBI" id="CHEBI:456216"/>
        <dbReference type="EC" id="5.6.2.4"/>
    </reaction>
</comment>
<evidence type="ECO:0000256" key="6">
    <source>
        <dbReference type="ARBA" id="ARBA00023235"/>
    </source>
</evidence>
<dbReference type="SUPFAM" id="SSF52540">
    <property type="entry name" value="P-loop containing nucleoside triphosphate hydrolases"/>
    <property type="match status" value="1"/>
</dbReference>
<reference evidence="14" key="1">
    <citation type="journal article" date="2019" name="Int. J. Syst. Evol. Microbiol.">
        <title>The Global Catalogue of Microorganisms (GCM) 10K type strain sequencing project: providing services to taxonomists for standard genome sequencing and annotation.</title>
        <authorList>
            <consortium name="The Broad Institute Genomics Platform"/>
            <consortium name="The Broad Institute Genome Sequencing Center for Infectious Disease"/>
            <person name="Wu L."/>
            <person name="Ma J."/>
        </authorList>
    </citation>
    <scope>NUCLEOTIDE SEQUENCE [LARGE SCALE GENOMIC DNA]</scope>
    <source>
        <strain evidence="14">TISTR 1511</strain>
    </source>
</reference>
<keyword evidence="14" id="KW-1185">Reference proteome</keyword>
<evidence type="ECO:0000256" key="5">
    <source>
        <dbReference type="ARBA" id="ARBA00022840"/>
    </source>
</evidence>
<evidence type="ECO:0000256" key="8">
    <source>
        <dbReference type="ARBA" id="ARBA00034808"/>
    </source>
</evidence>
<dbReference type="PROSITE" id="PS51217">
    <property type="entry name" value="UVRD_HELICASE_CTER"/>
    <property type="match status" value="1"/>
</dbReference>
<keyword evidence="6" id="KW-0413">Isomerase</keyword>
<feature type="domain" description="UvrD-like helicase ATP-binding" evidence="11">
    <location>
        <begin position="22"/>
        <end position="304"/>
    </location>
</feature>
<evidence type="ECO:0000313" key="13">
    <source>
        <dbReference type="EMBL" id="MFD2674166.1"/>
    </source>
</evidence>
<comment type="catalytic activity">
    <reaction evidence="7">
        <text>Couples ATP hydrolysis with the unwinding of duplex DNA by translocating in the 3'-5' direction.</text>
        <dbReference type="EC" id="5.6.2.4"/>
    </reaction>
</comment>
<dbReference type="CDD" id="cd17932">
    <property type="entry name" value="DEXQc_UvrD"/>
    <property type="match status" value="1"/>
</dbReference>
<comment type="similarity">
    <text evidence="1">Belongs to the helicase family. UvrD subfamily.</text>
</comment>
<gene>
    <name evidence="13" type="ORF">ACFSUQ_02480</name>
</gene>
<dbReference type="EC" id="5.6.2.4" evidence="8"/>
<proteinExistence type="inferred from homology"/>
<evidence type="ECO:0000256" key="3">
    <source>
        <dbReference type="ARBA" id="ARBA00022801"/>
    </source>
</evidence>
<accession>A0ABW5RHQ4</accession>
<dbReference type="PANTHER" id="PTHR11070:SF69">
    <property type="entry name" value="ATP-DEPENDENT DNA HELICASE UVRD2"/>
    <property type="match status" value="1"/>
</dbReference>
<dbReference type="GO" id="GO:0016787">
    <property type="term" value="F:hydrolase activity"/>
    <property type="evidence" value="ECO:0007669"/>
    <property type="project" value="UniProtKB-KW"/>
</dbReference>
<dbReference type="InterPro" id="IPR013986">
    <property type="entry name" value="DExx_box_DNA_helicase_dom_sf"/>
</dbReference>
<dbReference type="InterPro" id="IPR000212">
    <property type="entry name" value="DNA_helicase_UvrD/REP"/>
</dbReference>
<evidence type="ECO:0000259" key="11">
    <source>
        <dbReference type="PROSITE" id="PS51198"/>
    </source>
</evidence>
<dbReference type="CDD" id="cd18807">
    <property type="entry name" value="SF1_C_UvrD"/>
    <property type="match status" value="1"/>
</dbReference>
<evidence type="ECO:0000256" key="2">
    <source>
        <dbReference type="ARBA" id="ARBA00022741"/>
    </source>
</evidence>
<dbReference type="Gene3D" id="3.40.50.300">
    <property type="entry name" value="P-loop containing nucleotide triphosphate hydrolases"/>
    <property type="match status" value="3"/>
</dbReference>
<dbReference type="Pfam" id="PF13361">
    <property type="entry name" value="UvrD_C"/>
    <property type="match status" value="2"/>
</dbReference>
<dbReference type="RefSeq" id="WP_066057780.1">
    <property type="nucleotide sequence ID" value="NZ_JBHUNF010000001.1"/>
</dbReference>
<dbReference type="PANTHER" id="PTHR11070">
    <property type="entry name" value="UVRD / RECB / PCRA DNA HELICASE FAMILY MEMBER"/>
    <property type="match status" value="1"/>
</dbReference>
<dbReference type="Gene3D" id="1.10.486.10">
    <property type="entry name" value="PCRA, domain 4"/>
    <property type="match status" value="1"/>
</dbReference>